<keyword evidence="6" id="KW-1185">Reference proteome</keyword>
<evidence type="ECO:0000256" key="1">
    <source>
        <dbReference type="SAM" id="MobiDB-lite"/>
    </source>
</evidence>
<reference evidence="2 6" key="1">
    <citation type="journal article" date="2019" name="Sci. Rep.">
        <title>Orb-weaving spider Araneus ventricosus genome elucidates the spidroin gene catalogue.</title>
        <authorList>
            <person name="Kono N."/>
            <person name="Nakamura H."/>
            <person name="Ohtoshi R."/>
            <person name="Moran D.A.P."/>
            <person name="Shinohara A."/>
            <person name="Yoshida Y."/>
            <person name="Fujiwara M."/>
            <person name="Mori M."/>
            <person name="Tomita M."/>
            <person name="Arakawa K."/>
        </authorList>
    </citation>
    <scope>NUCLEOTIDE SEQUENCE [LARGE SCALE GENOMIC DNA]</scope>
</reference>
<dbReference type="EMBL" id="BGPR01046758">
    <property type="protein sequence ID" value="GBO23709.1"/>
    <property type="molecule type" value="Genomic_DNA"/>
</dbReference>
<feature type="non-terminal residue" evidence="2">
    <location>
        <position position="30"/>
    </location>
</feature>
<organism evidence="2 6">
    <name type="scientific">Araneus ventricosus</name>
    <name type="common">Orbweaver spider</name>
    <name type="synonym">Epeira ventricosa</name>
    <dbReference type="NCBI Taxonomy" id="182803"/>
    <lineage>
        <taxon>Eukaryota</taxon>
        <taxon>Metazoa</taxon>
        <taxon>Ecdysozoa</taxon>
        <taxon>Arthropoda</taxon>
        <taxon>Chelicerata</taxon>
        <taxon>Arachnida</taxon>
        <taxon>Araneae</taxon>
        <taxon>Araneomorphae</taxon>
        <taxon>Entelegynae</taxon>
        <taxon>Araneoidea</taxon>
        <taxon>Araneidae</taxon>
        <taxon>Araneus</taxon>
    </lineage>
</organism>
<dbReference type="Proteomes" id="UP000499080">
    <property type="component" value="Unassembled WGS sequence"/>
</dbReference>
<name>A0A4Y2VHQ4_ARAVE</name>
<accession>A0A4Y2VHQ4</accession>
<evidence type="ECO:0000313" key="5">
    <source>
        <dbReference type="EMBL" id="GBO23711.1"/>
    </source>
</evidence>
<sequence>MTKTTSEQAPSNPKVVRPVRSGSKYGDKKK</sequence>
<dbReference type="AlphaFoldDB" id="A0A4Y2VHQ4"/>
<gene>
    <name evidence="4" type="ORF">AVEN_108997_1</name>
    <name evidence="2" type="ORF">AVEN_19083_1</name>
    <name evidence="5" type="ORF">AVEN_209079_1</name>
    <name evidence="3" type="ORF">AVEN_84187_1</name>
</gene>
<proteinExistence type="predicted"/>
<dbReference type="EMBL" id="BGPR01046755">
    <property type="protein sequence ID" value="GBO23706.1"/>
    <property type="molecule type" value="Genomic_DNA"/>
</dbReference>
<evidence type="ECO:0000313" key="4">
    <source>
        <dbReference type="EMBL" id="GBO23709.1"/>
    </source>
</evidence>
<evidence type="ECO:0000313" key="6">
    <source>
        <dbReference type="Proteomes" id="UP000499080"/>
    </source>
</evidence>
<evidence type="ECO:0000313" key="3">
    <source>
        <dbReference type="EMBL" id="GBO23707.1"/>
    </source>
</evidence>
<dbReference type="EMBL" id="BGPR01046756">
    <property type="protein sequence ID" value="GBO23707.1"/>
    <property type="molecule type" value="Genomic_DNA"/>
</dbReference>
<feature type="region of interest" description="Disordered" evidence="1">
    <location>
        <begin position="1"/>
        <end position="30"/>
    </location>
</feature>
<protein>
    <submittedName>
        <fullName evidence="2">Uncharacterized protein</fullName>
    </submittedName>
</protein>
<evidence type="ECO:0000313" key="2">
    <source>
        <dbReference type="EMBL" id="GBO23706.1"/>
    </source>
</evidence>
<comment type="caution">
    <text evidence="2">The sequence shown here is derived from an EMBL/GenBank/DDBJ whole genome shotgun (WGS) entry which is preliminary data.</text>
</comment>
<dbReference type="EMBL" id="BGPR01046760">
    <property type="protein sequence ID" value="GBO23711.1"/>
    <property type="molecule type" value="Genomic_DNA"/>
</dbReference>
<feature type="compositionally biased region" description="Polar residues" evidence="1">
    <location>
        <begin position="1"/>
        <end position="11"/>
    </location>
</feature>